<organism evidence="2 3">
    <name type="scientific">Apostasia shenzhenica</name>
    <dbReference type="NCBI Taxonomy" id="1088818"/>
    <lineage>
        <taxon>Eukaryota</taxon>
        <taxon>Viridiplantae</taxon>
        <taxon>Streptophyta</taxon>
        <taxon>Embryophyta</taxon>
        <taxon>Tracheophyta</taxon>
        <taxon>Spermatophyta</taxon>
        <taxon>Magnoliopsida</taxon>
        <taxon>Liliopsida</taxon>
        <taxon>Asparagales</taxon>
        <taxon>Orchidaceae</taxon>
        <taxon>Apostasioideae</taxon>
        <taxon>Apostasia</taxon>
    </lineage>
</organism>
<name>A0A2I0AZV7_9ASPA</name>
<dbReference type="Pfam" id="PF04073">
    <property type="entry name" value="tRNA_edit"/>
    <property type="match status" value="1"/>
</dbReference>
<protein>
    <recommendedName>
        <fullName evidence="1">YbaK/aminoacyl-tRNA synthetase-associated domain-containing protein</fullName>
    </recommendedName>
</protein>
<dbReference type="InterPro" id="IPR007214">
    <property type="entry name" value="YbaK/aa-tRNA-synth-assoc-dom"/>
</dbReference>
<proteinExistence type="predicted"/>
<accession>A0A2I0AZV7</accession>
<dbReference type="CDD" id="cd04332">
    <property type="entry name" value="YbaK_like"/>
    <property type="match status" value="1"/>
</dbReference>
<dbReference type="AlphaFoldDB" id="A0A2I0AZV7"/>
<dbReference type="OrthoDB" id="1058301at2759"/>
<dbReference type="Gene3D" id="3.90.960.10">
    <property type="entry name" value="YbaK/aminoacyl-tRNA synthetase-associated domain"/>
    <property type="match status" value="1"/>
</dbReference>
<evidence type="ECO:0000313" key="3">
    <source>
        <dbReference type="Proteomes" id="UP000236161"/>
    </source>
</evidence>
<evidence type="ECO:0000259" key="1">
    <source>
        <dbReference type="Pfam" id="PF04073"/>
    </source>
</evidence>
<feature type="domain" description="YbaK/aminoacyl-tRNA synthetase-associated" evidence="1">
    <location>
        <begin position="94"/>
        <end position="219"/>
    </location>
</feature>
<dbReference type="PANTHER" id="PTHR30411:SF4">
    <property type="entry name" value="YBAK_AMINOACYL-TRNA SYNTHETASE-ASSOCIATED DOMAIN-CONTAINING PROTEIN"/>
    <property type="match status" value="1"/>
</dbReference>
<dbReference type="EMBL" id="KZ451932">
    <property type="protein sequence ID" value="PKA61082.1"/>
    <property type="molecule type" value="Genomic_DNA"/>
</dbReference>
<reference evidence="2 3" key="1">
    <citation type="journal article" date="2017" name="Nature">
        <title>The Apostasia genome and the evolution of orchids.</title>
        <authorList>
            <person name="Zhang G.Q."/>
            <person name="Liu K.W."/>
            <person name="Li Z."/>
            <person name="Lohaus R."/>
            <person name="Hsiao Y.Y."/>
            <person name="Niu S.C."/>
            <person name="Wang J.Y."/>
            <person name="Lin Y.C."/>
            <person name="Xu Q."/>
            <person name="Chen L.J."/>
            <person name="Yoshida K."/>
            <person name="Fujiwara S."/>
            <person name="Wang Z.W."/>
            <person name="Zhang Y.Q."/>
            <person name="Mitsuda N."/>
            <person name="Wang M."/>
            <person name="Liu G.H."/>
            <person name="Pecoraro L."/>
            <person name="Huang H.X."/>
            <person name="Xiao X.J."/>
            <person name="Lin M."/>
            <person name="Wu X.Y."/>
            <person name="Wu W.L."/>
            <person name="Chen Y.Y."/>
            <person name="Chang S.B."/>
            <person name="Sakamoto S."/>
            <person name="Ohme-Takagi M."/>
            <person name="Yagi M."/>
            <person name="Zeng S.J."/>
            <person name="Shen C.Y."/>
            <person name="Yeh C.M."/>
            <person name="Luo Y.B."/>
            <person name="Tsai W.C."/>
            <person name="Van de Peer Y."/>
            <person name="Liu Z.J."/>
        </authorList>
    </citation>
    <scope>NUCLEOTIDE SEQUENCE [LARGE SCALE GENOMIC DNA]</scope>
    <source>
        <strain evidence="3">cv. Shenzhen</strain>
        <tissue evidence="2">Stem</tissue>
    </source>
</reference>
<dbReference type="PANTHER" id="PTHR30411">
    <property type="entry name" value="CYTOPLASMIC PROTEIN"/>
    <property type="match status" value="1"/>
</dbReference>
<gene>
    <name evidence="2" type="ORF">AXF42_Ash005978</name>
</gene>
<dbReference type="STRING" id="1088818.A0A2I0AZV7"/>
<evidence type="ECO:0000313" key="2">
    <source>
        <dbReference type="EMBL" id="PKA61082.1"/>
    </source>
</evidence>
<dbReference type="InterPro" id="IPR036754">
    <property type="entry name" value="YbaK/aa-tRNA-synt-asso_dom_sf"/>
</dbReference>
<dbReference type="SUPFAM" id="SSF55826">
    <property type="entry name" value="YbaK/ProRS associated domain"/>
    <property type="match status" value="1"/>
</dbReference>
<dbReference type="Proteomes" id="UP000236161">
    <property type="component" value="Unassembled WGS sequence"/>
</dbReference>
<keyword evidence="3" id="KW-1185">Reference proteome</keyword>
<sequence>MDSLRVLERIQIRILQRIAELEHFCQALPSFSNPSREDGGGDGSSVAAGDTTESRLSAILRSTGVSKFTFRRVSADYYDRSLEERKEILGAPSVHHLCKCIVMVNTQASTNVTNCRDRNNSKYYIVVVQYIARLNAENIKNFLYALNNQKIPKKRFNMRLAPEEESVELTGFVHNAVTCVGMKTDIPVILDEAIAKLQPDFFWLGGGEVDLKLGIRTSEFINSIKPLLVSCSS</sequence>
<dbReference type="GO" id="GO:0002161">
    <property type="term" value="F:aminoacyl-tRNA deacylase activity"/>
    <property type="evidence" value="ECO:0007669"/>
    <property type="project" value="InterPro"/>
</dbReference>